<feature type="chain" id="PRO_5005806009" evidence="1">
    <location>
        <begin position="38"/>
        <end position="231"/>
    </location>
</feature>
<gene>
    <name evidence="2" type="ORF">AOC03_06170</name>
</gene>
<keyword evidence="1" id="KW-0732">Signal</keyword>
<organism evidence="2 3">
    <name type="scientific">Psychrobacter urativorans</name>
    <dbReference type="NCBI Taxonomy" id="45610"/>
    <lineage>
        <taxon>Bacteria</taxon>
        <taxon>Pseudomonadati</taxon>
        <taxon>Pseudomonadota</taxon>
        <taxon>Gammaproteobacteria</taxon>
        <taxon>Moraxellales</taxon>
        <taxon>Moraxellaceae</taxon>
        <taxon>Psychrobacter</taxon>
    </lineage>
</organism>
<feature type="signal peptide" evidence="1">
    <location>
        <begin position="1"/>
        <end position="37"/>
    </location>
</feature>
<dbReference type="AlphaFoldDB" id="A0A0M5MJJ2"/>
<evidence type="ECO:0000313" key="3">
    <source>
        <dbReference type="Proteomes" id="UP000059847"/>
    </source>
</evidence>
<evidence type="ECO:0000313" key="2">
    <source>
        <dbReference type="EMBL" id="ALF59668.1"/>
    </source>
</evidence>
<dbReference type="EMBL" id="CP012678">
    <property type="protein sequence ID" value="ALF59668.1"/>
    <property type="molecule type" value="Genomic_DNA"/>
</dbReference>
<keyword evidence="3" id="KW-1185">Reference proteome</keyword>
<dbReference type="KEGG" id="pur:AOC03_06170"/>
<protein>
    <submittedName>
        <fullName evidence="2">Uncharacterized protein</fullName>
    </submittedName>
</protein>
<accession>A0A0M5MJJ2</accession>
<dbReference type="STRING" id="45610.AOC03_06170"/>
<name>A0A0M5MJJ2_9GAMM</name>
<evidence type="ECO:0000256" key="1">
    <source>
        <dbReference type="SAM" id="SignalP"/>
    </source>
</evidence>
<reference evidence="2 3" key="1">
    <citation type="submission" date="2015-09" db="EMBL/GenBank/DDBJ databases">
        <title>Complete genome of Psychrobacter urativorans R10.10B.</title>
        <authorList>
            <person name="See-Too W.S."/>
            <person name="Chan K.G."/>
        </authorList>
    </citation>
    <scope>NUCLEOTIDE SEQUENCE [LARGE SCALE GENOMIC DNA]</scope>
    <source>
        <strain evidence="2 3">R10.10B</strain>
    </source>
</reference>
<dbReference type="Proteomes" id="UP000059847">
    <property type="component" value="Chromosome"/>
</dbReference>
<sequence>MSIFDKIILVRSYALNTLISSLSLLTLGAVISIPAQAAIHYDSHGNVGYDTLAECQTAIQSGTARFYKPVTSDKPILRGSEVSVGTARLGNLAPEYSRGTCDIGTSGRNGRDGVARAIQGKYVPYSPDMVINQYSDVSGNITRVTMGQCDNWFSGPLPQGMPVVTDPVLVPVPAPIAQPVVLVPTPLAAVSAAAGSIPVWVPVLAGVAAVILLASGGDSDSSSTTGTTGTN</sequence>
<proteinExistence type="predicted"/>